<protein>
    <submittedName>
        <fullName evidence="2">Uncharacterized protein</fullName>
    </submittedName>
</protein>
<accession>A0AAV0EK83</accession>
<dbReference type="EMBL" id="CAMAPF010000925">
    <property type="protein sequence ID" value="CAH9122517.1"/>
    <property type="molecule type" value="Genomic_DNA"/>
</dbReference>
<feature type="region of interest" description="Disordered" evidence="1">
    <location>
        <begin position="70"/>
        <end position="99"/>
    </location>
</feature>
<feature type="compositionally biased region" description="Polar residues" evidence="1">
    <location>
        <begin position="87"/>
        <end position="99"/>
    </location>
</feature>
<name>A0AAV0EK83_9ASTE</name>
<gene>
    <name evidence="2" type="ORF">CEPIT_LOCUS24520</name>
</gene>
<organism evidence="2 3">
    <name type="scientific">Cuscuta epithymum</name>
    <dbReference type="NCBI Taxonomy" id="186058"/>
    <lineage>
        <taxon>Eukaryota</taxon>
        <taxon>Viridiplantae</taxon>
        <taxon>Streptophyta</taxon>
        <taxon>Embryophyta</taxon>
        <taxon>Tracheophyta</taxon>
        <taxon>Spermatophyta</taxon>
        <taxon>Magnoliopsida</taxon>
        <taxon>eudicotyledons</taxon>
        <taxon>Gunneridae</taxon>
        <taxon>Pentapetalae</taxon>
        <taxon>asterids</taxon>
        <taxon>lamiids</taxon>
        <taxon>Solanales</taxon>
        <taxon>Convolvulaceae</taxon>
        <taxon>Cuscuteae</taxon>
        <taxon>Cuscuta</taxon>
        <taxon>Cuscuta subgen. Cuscuta</taxon>
    </lineage>
</organism>
<dbReference type="AlphaFoldDB" id="A0AAV0EK83"/>
<evidence type="ECO:0000256" key="1">
    <source>
        <dbReference type="SAM" id="MobiDB-lite"/>
    </source>
</evidence>
<comment type="caution">
    <text evidence="2">The sequence shown here is derived from an EMBL/GenBank/DDBJ whole genome shotgun (WGS) entry which is preliminary data.</text>
</comment>
<keyword evidence="3" id="KW-1185">Reference proteome</keyword>
<dbReference type="Proteomes" id="UP001152523">
    <property type="component" value="Unassembled WGS sequence"/>
</dbReference>
<evidence type="ECO:0000313" key="3">
    <source>
        <dbReference type="Proteomes" id="UP001152523"/>
    </source>
</evidence>
<sequence length="99" mass="10333">MRAPEMLLEFHPNISASASAPSVLRIRSKHPLSCHQSRPVTAAIATTLGSDCRPRTVTAAPVPPPVSDCRPRSVTAAPVPPPVSDCSPRSVNAATTISN</sequence>
<evidence type="ECO:0000313" key="2">
    <source>
        <dbReference type="EMBL" id="CAH9122517.1"/>
    </source>
</evidence>
<proteinExistence type="predicted"/>
<reference evidence="2" key="1">
    <citation type="submission" date="2022-07" db="EMBL/GenBank/DDBJ databases">
        <authorList>
            <person name="Macas J."/>
            <person name="Novak P."/>
            <person name="Neumann P."/>
        </authorList>
    </citation>
    <scope>NUCLEOTIDE SEQUENCE</scope>
</reference>